<dbReference type="InterPro" id="IPR005149">
    <property type="entry name" value="Tscrpt_reg_PadR_N"/>
</dbReference>
<dbReference type="InterPro" id="IPR036388">
    <property type="entry name" value="WH-like_DNA-bd_sf"/>
</dbReference>
<evidence type="ECO:0000313" key="3">
    <source>
        <dbReference type="Proteomes" id="UP001225034"/>
    </source>
</evidence>
<sequence length="66" mass="7741">MVELAPGTLYGVLKKLEKQSYIVTLKEEAMRNKKTYAITENGIKILELEYLRYKNLIEFSKMVIKD</sequence>
<proteinExistence type="predicted"/>
<gene>
    <name evidence="2" type="ORF">J2S05_002586</name>
</gene>
<dbReference type="GO" id="GO:0003677">
    <property type="term" value="F:DNA binding"/>
    <property type="evidence" value="ECO:0007669"/>
    <property type="project" value="UniProtKB-KW"/>
</dbReference>
<dbReference type="SUPFAM" id="SSF46785">
    <property type="entry name" value="Winged helix' DNA-binding domain"/>
    <property type="match status" value="1"/>
</dbReference>
<dbReference type="InterPro" id="IPR036390">
    <property type="entry name" value="WH_DNA-bd_sf"/>
</dbReference>
<dbReference type="Pfam" id="PF03551">
    <property type="entry name" value="PadR"/>
    <property type="match status" value="1"/>
</dbReference>
<comment type="caution">
    <text evidence="2">The sequence shown here is derived from an EMBL/GenBank/DDBJ whole genome shotgun (WGS) entry which is preliminary data.</text>
</comment>
<keyword evidence="3" id="KW-1185">Reference proteome</keyword>
<keyword evidence="2" id="KW-0238">DNA-binding</keyword>
<feature type="domain" description="Transcription regulator PadR N-terminal" evidence="1">
    <location>
        <begin position="3"/>
        <end position="46"/>
    </location>
</feature>
<name>A0ABT9YIV0_9BACI</name>
<dbReference type="EMBL" id="JAUSUA010000003">
    <property type="protein sequence ID" value="MDQ0207785.1"/>
    <property type="molecule type" value="Genomic_DNA"/>
</dbReference>
<organism evidence="2 3">
    <name type="scientific">Alkalicoccobacillus murimartini</name>
    <dbReference type="NCBI Taxonomy" id="171685"/>
    <lineage>
        <taxon>Bacteria</taxon>
        <taxon>Bacillati</taxon>
        <taxon>Bacillota</taxon>
        <taxon>Bacilli</taxon>
        <taxon>Bacillales</taxon>
        <taxon>Bacillaceae</taxon>
        <taxon>Alkalicoccobacillus</taxon>
    </lineage>
</organism>
<protein>
    <submittedName>
        <fullName evidence="2">DNA-binding PadR family transcriptional regulator</fullName>
    </submittedName>
</protein>
<dbReference type="Proteomes" id="UP001225034">
    <property type="component" value="Unassembled WGS sequence"/>
</dbReference>
<dbReference type="Gene3D" id="1.10.10.10">
    <property type="entry name" value="Winged helix-like DNA-binding domain superfamily/Winged helix DNA-binding domain"/>
    <property type="match status" value="1"/>
</dbReference>
<accession>A0ABT9YIV0</accession>
<evidence type="ECO:0000313" key="2">
    <source>
        <dbReference type="EMBL" id="MDQ0207785.1"/>
    </source>
</evidence>
<evidence type="ECO:0000259" key="1">
    <source>
        <dbReference type="Pfam" id="PF03551"/>
    </source>
</evidence>
<reference evidence="2 3" key="1">
    <citation type="submission" date="2023-07" db="EMBL/GenBank/DDBJ databases">
        <title>Genomic Encyclopedia of Type Strains, Phase IV (KMG-IV): sequencing the most valuable type-strain genomes for metagenomic binning, comparative biology and taxonomic classification.</title>
        <authorList>
            <person name="Goeker M."/>
        </authorList>
    </citation>
    <scope>NUCLEOTIDE SEQUENCE [LARGE SCALE GENOMIC DNA]</scope>
    <source>
        <strain evidence="2 3">DSM 19154</strain>
    </source>
</reference>